<evidence type="ECO:0000313" key="4">
    <source>
        <dbReference type="EMBL" id="RVW80582.1"/>
    </source>
</evidence>
<organism evidence="4 5">
    <name type="scientific">Vitis vinifera</name>
    <name type="common">Grape</name>
    <dbReference type="NCBI Taxonomy" id="29760"/>
    <lineage>
        <taxon>Eukaryota</taxon>
        <taxon>Viridiplantae</taxon>
        <taxon>Streptophyta</taxon>
        <taxon>Embryophyta</taxon>
        <taxon>Tracheophyta</taxon>
        <taxon>Spermatophyta</taxon>
        <taxon>Magnoliopsida</taxon>
        <taxon>eudicotyledons</taxon>
        <taxon>Gunneridae</taxon>
        <taxon>Pentapetalae</taxon>
        <taxon>rosids</taxon>
        <taxon>Vitales</taxon>
        <taxon>Vitaceae</taxon>
        <taxon>Viteae</taxon>
        <taxon>Vitis</taxon>
    </lineage>
</organism>
<dbReference type="Gene3D" id="3.30.70.270">
    <property type="match status" value="1"/>
</dbReference>
<dbReference type="Proteomes" id="UP000288805">
    <property type="component" value="Unassembled WGS sequence"/>
</dbReference>
<dbReference type="InterPro" id="IPR041577">
    <property type="entry name" value="RT_RNaseH_2"/>
</dbReference>
<dbReference type="Pfam" id="PF17919">
    <property type="entry name" value="RT_RNaseH_2"/>
    <property type="match status" value="1"/>
</dbReference>
<dbReference type="Pfam" id="PF00078">
    <property type="entry name" value="RVT_1"/>
    <property type="match status" value="1"/>
</dbReference>
<gene>
    <name evidence="4" type="primary">TY3B-G_95</name>
    <name evidence="4" type="ORF">CK203_051233</name>
</gene>
<dbReference type="Gene3D" id="3.10.10.10">
    <property type="entry name" value="HIV Type 1 Reverse Transcriptase, subunit A, domain 1"/>
    <property type="match status" value="1"/>
</dbReference>
<dbReference type="InterPro" id="IPR000477">
    <property type="entry name" value="RT_dom"/>
</dbReference>
<dbReference type="InterPro" id="IPR043128">
    <property type="entry name" value="Rev_trsase/Diguanyl_cyclase"/>
</dbReference>
<dbReference type="SUPFAM" id="SSF56672">
    <property type="entry name" value="DNA/RNA polymerases"/>
    <property type="match status" value="1"/>
</dbReference>
<dbReference type="InterPro" id="IPR043502">
    <property type="entry name" value="DNA/RNA_pol_sf"/>
</dbReference>
<feature type="region of interest" description="Disordered" evidence="1">
    <location>
        <begin position="282"/>
        <end position="304"/>
    </location>
</feature>
<protein>
    <submittedName>
        <fullName evidence="4">Transposon Ty3-G Gag-Pol polyprotein</fullName>
    </submittedName>
</protein>
<dbReference type="AlphaFoldDB" id="A0A438H7Z7"/>
<accession>A0A438H7Z7</accession>
<evidence type="ECO:0000256" key="1">
    <source>
        <dbReference type="SAM" id="MobiDB-lite"/>
    </source>
</evidence>
<dbReference type="PANTHER" id="PTHR48475:SF1">
    <property type="entry name" value="RNASE H TYPE-1 DOMAIN-CONTAINING PROTEIN"/>
    <property type="match status" value="1"/>
</dbReference>
<sequence length="837" mass="96372">MIWRIAFQEGYGPTLSLLMLRERNQLENRHQQMWALLPLLVRDLLASSVGSTISWGLPFLFTSPGPRHKTDRCTTLRHVIQDLIDQGLVHLGQPSVTTNPLLVPTSHAIPPPPDDIHFMNFIEPDDHIHIMSRDDSKLKPIIVGCRQHGPGEFIVTVDHDTSFNLGFVPIEPYYRYMLNDGASGTSTSVLVTPLSPDYGVVPHYEYSNKMLVVNMSYITNYVQPKTVFQLDMFRVLAIEMVEDVQLVHAPRLLTDVTHDDDVFKGVISLIMVYDIEDEYMQHDSNDDSSSASNSSPTDEKVSPTTRNTKIVDFGIVGQPRELRIGSALSTYERWLSNVVLIPKNDDKVRVCVDFRDLNKDSTKDDFLFPHINMLVDSTVGHSMLSFMDNFFRYNTILMALEDMEKTSFIIKWGTYYYRVMLFGLKNVGATYQRASTTLFHDMMHQDVKVYVDDMLLKSQVTYGKLLGYMVNERGIETDPDKIKVILDMPMSRTEREIKVFLGRLQYISRFICQCTFEMIKEYSMSPPVLVPHTPGHPLFLYLSILDIASGCMLAQFDDVGNERAIYYLSKKMLDYEMRYVMIERFCLALAYSDWSTYELFVFYGRAIDDDFLDEDIAIVTSVLGRRMYFDGMANHSGYKIGQNQFANVLATLTSMIDILIDIVVRHLLIESRSVPTYCCLIDETKLDDDFPWYQDIYQFLIFYTYPKVTIGKNRRILRQLATRFVICKETLYRCSADGMLLFFLDYASTNRVMREVHVGVCGQHIEGHKLAHKIMRTGVSLYSLVYGMETVLPVEIEIGSRIRAANFKGKRKMALAFKKRVKPRPLQRDDLVLKDIR</sequence>
<evidence type="ECO:0000259" key="3">
    <source>
        <dbReference type="Pfam" id="PF17919"/>
    </source>
</evidence>
<comment type="caution">
    <text evidence="4">The sequence shown here is derived from an EMBL/GenBank/DDBJ whole genome shotgun (WGS) entry which is preliminary data.</text>
</comment>
<name>A0A438H7Z7_VITVI</name>
<dbReference type="EMBL" id="QGNW01000264">
    <property type="protein sequence ID" value="RVW80582.1"/>
    <property type="molecule type" value="Genomic_DNA"/>
</dbReference>
<feature type="domain" description="Reverse transcriptase" evidence="2">
    <location>
        <begin position="341"/>
        <end position="460"/>
    </location>
</feature>
<dbReference type="CDD" id="cd01647">
    <property type="entry name" value="RT_LTR"/>
    <property type="match status" value="1"/>
</dbReference>
<evidence type="ECO:0000259" key="2">
    <source>
        <dbReference type="Pfam" id="PF00078"/>
    </source>
</evidence>
<dbReference type="PANTHER" id="PTHR48475">
    <property type="entry name" value="RIBONUCLEASE H"/>
    <property type="match status" value="1"/>
</dbReference>
<feature type="domain" description="Reverse transcriptase/retrotransposon-derived protein RNase H-like" evidence="3">
    <location>
        <begin position="512"/>
        <end position="591"/>
    </location>
</feature>
<reference evidence="4 5" key="1">
    <citation type="journal article" date="2018" name="PLoS Genet.">
        <title>Population sequencing reveals clonal diversity and ancestral inbreeding in the grapevine cultivar Chardonnay.</title>
        <authorList>
            <person name="Roach M.J."/>
            <person name="Johnson D.L."/>
            <person name="Bohlmann J."/>
            <person name="van Vuuren H.J."/>
            <person name="Jones S.J."/>
            <person name="Pretorius I.S."/>
            <person name="Schmidt S.A."/>
            <person name="Borneman A.R."/>
        </authorList>
    </citation>
    <scope>NUCLEOTIDE SEQUENCE [LARGE SCALE GENOMIC DNA]</scope>
    <source>
        <strain evidence="5">cv. Chardonnay</strain>
        <tissue evidence="4">Leaf</tissue>
    </source>
</reference>
<evidence type="ECO:0000313" key="5">
    <source>
        <dbReference type="Proteomes" id="UP000288805"/>
    </source>
</evidence>
<proteinExistence type="predicted"/>